<dbReference type="SMART" id="SM00256">
    <property type="entry name" value="FBOX"/>
    <property type="match status" value="1"/>
</dbReference>
<organism evidence="2 3">
    <name type="scientific">Venturia nashicola</name>
    <dbReference type="NCBI Taxonomy" id="86259"/>
    <lineage>
        <taxon>Eukaryota</taxon>
        <taxon>Fungi</taxon>
        <taxon>Dikarya</taxon>
        <taxon>Ascomycota</taxon>
        <taxon>Pezizomycotina</taxon>
        <taxon>Dothideomycetes</taxon>
        <taxon>Pleosporomycetidae</taxon>
        <taxon>Venturiales</taxon>
        <taxon>Venturiaceae</taxon>
        <taxon>Venturia</taxon>
    </lineage>
</organism>
<comment type="caution">
    <text evidence="2">The sequence shown here is derived from an EMBL/GenBank/DDBJ whole genome shotgun (WGS) entry which is preliminary data.</text>
</comment>
<keyword evidence="3" id="KW-1185">Reference proteome</keyword>
<dbReference type="InterPro" id="IPR036047">
    <property type="entry name" value="F-box-like_dom_sf"/>
</dbReference>
<accession>A0A4Z1P4W6</accession>
<dbReference type="InterPro" id="IPR001810">
    <property type="entry name" value="F-box_dom"/>
</dbReference>
<protein>
    <recommendedName>
        <fullName evidence="1">F-box domain-containing protein</fullName>
    </recommendedName>
</protein>
<dbReference type="AlphaFoldDB" id="A0A4Z1P4W6"/>
<evidence type="ECO:0000313" key="2">
    <source>
        <dbReference type="EMBL" id="TID24013.1"/>
    </source>
</evidence>
<dbReference type="Proteomes" id="UP000298493">
    <property type="component" value="Unassembled WGS sequence"/>
</dbReference>
<dbReference type="EMBL" id="SNSC02000005">
    <property type="protein sequence ID" value="TID24013.1"/>
    <property type="molecule type" value="Genomic_DNA"/>
</dbReference>
<feature type="domain" description="F-box" evidence="1">
    <location>
        <begin position="11"/>
        <end position="52"/>
    </location>
</feature>
<sequence>MSSSRVSLLGLPVELMELIFDHILDPLDFCNASSTCKTLRSVSARLMIEHRTLAEKYQTVEFSAPEDGGPSVWALWDELLNNWRICYHIRKLVFGPARALQHDDWASPDDPIPYPYELINKLRKMDGFDLLPIDMAFESAADDPFNALLVRQLRNLREITYVNDGIGDDVYRLITEYEWEANPPFLTTLRTVNLEHWDTEGGLGLEWVIAFMRNPSVRTINGYMVEASEDYQTLSLPKSNVATLNLSTSCIELIAFDQLIEITQNLESFSYEHGGSIVGDGECDPYGMVAVLLKHAGHSLETLKIDYGDEDGMFEDLTYCSIRDFKKLKVVELDHLTLVPYQKDIMNDADADEPLSQGFYEEPEQTEDAGPSEFDLANALPATIQHLRVNRFPGSDGLPSLRHLLGKKEQGCFPELNNISLDFGFFESPDVMDWEDLQKEFAIAGVILESESESELKFTSRRFEQI</sequence>
<dbReference type="Pfam" id="PF12937">
    <property type="entry name" value="F-box-like"/>
    <property type="match status" value="1"/>
</dbReference>
<reference evidence="2 3" key="1">
    <citation type="submission" date="2019-04" db="EMBL/GenBank/DDBJ databases">
        <title>High contiguity whole genome sequence and gene annotation resource for two Venturia nashicola isolates.</title>
        <authorList>
            <person name="Prokchorchik M."/>
            <person name="Won K."/>
            <person name="Lee Y."/>
            <person name="Choi E.D."/>
            <person name="Segonzac C."/>
            <person name="Sohn K.H."/>
        </authorList>
    </citation>
    <scope>NUCLEOTIDE SEQUENCE [LARGE SCALE GENOMIC DNA]</scope>
    <source>
        <strain evidence="2 3">PRI2</strain>
    </source>
</reference>
<gene>
    <name evidence="2" type="ORF">E6O75_ATG02378</name>
</gene>
<evidence type="ECO:0000259" key="1">
    <source>
        <dbReference type="SMART" id="SM00256"/>
    </source>
</evidence>
<dbReference type="SUPFAM" id="SSF81383">
    <property type="entry name" value="F-box domain"/>
    <property type="match status" value="1"/>
</dbReference>
<name>A0A4Z1P4W6_9PEZI</name>
<dbReference type="STRING" id="86259.A0A4Z1P4W6"/>
<evidence type="ECO:0000313" key="3">
    <source>
        <dbReference type="Proteomes" id="UP000298493"/>
    </source>
</evidence>
<proteinExistence type="predicted"/>
<dbReference type="CDD" id="cd09917">
    <property type="entry name" value="F-box_SF"/>
    <property type="match status" value="1"/>
</dbReference>
<dbReference type="OrthoDB" id="5304354at2759"/>